<comment type="subcellular location">
    <subcellularLocation>
        <location evidence="2">Cytoplasm</location>
        <location evidence="2">Cytoskeleton</location>
        <location evidence="2">Cilium axoneme</location>
    </subcellularLocation>
    <subcellularLocation>
        <location evidence="1">Cytoplasm</location>
        <location evidence="1">Cytoskeleton</location>
        <location evidence="1">Cilium basal body</location>
    </subcellularLocation>
</comment>
<evidence type="ECO:0000259" key="10">
    <source>
        <dbReference type="Pfam" id="PF10243"/>
    </source>
</evidence>
<evidence type="ECO:0000313" key="12">
    <source>
        <dbReference type="Proteomes" id="UP001530400"/>
    </source>
</evidence>
<dbReference type="GO" id="GO:0030030">
    <property type="term" value="P:cell projection organization"/>
    <property type="evidence" value="ECO:0007669"/>
    <property type="project" value="UniProtKB-KW"/>
</dbReference>
<feature type="domain" description="TRAF3-interacting protein 1 N-terminal" evidence="10">
    <location>
        <begin position="195"/>
        <end position="302"/>
    </location>
</feature>
<dbReference type="GO" id="GO:0005930">
    <property type="term" value="C:axoneme"/>
    <property type="evidence" value="ECO:0007669"/>
    <property type="project" value="UniProtKB-SubCell"/>
</dbReference>
<evidence type="ECO:0000256" key="8">
    <source>
        <dbReference type="ARBA" id="ARBA00043971"/>
    </source>
</evidence>
<feature type="domain" description="TRAF3-interacting protein 1 N-terminal" evidence="10">
    <location>
        <begin position="9"/>
        <end position="119"/>
    </location>
</feature>
<organism evidence="11 12">
    <name type="scientific">Cyclotella atomus</name>
    <dbReference type="NCBI Taxonomy" id="382360"/>
    <lineage>
        <taxon>Eukaryota</taxon>
        <taxon>Sar</taxon>
        <taxon>Stramenopiles</taxon>
        <taxon>Ochrophyta</taxon>
        <taxon>Bacillariophyta</taxon>
        <taxon>Coscinodiscophyceae</taxon>
        <taxon>Thalassiosirophycidae</taxon>
        <taxon>Stephanodiscales</taxon>
        <taxon>Stephanodiscaceae</taxon>
        <taxon>Cyclotella</taxon>
    </lineage>
</organism>
<evidence type="ECO:0000313" key="11">
    <source>
        <dbReference type="EMBL" id="KAL3805499.1"/>
    </source>
</evidence>
<dbReference type="InterPro" id="IPR040468">
    <property type="entry name" value="TRAF3IP1_N"/>
</dbReference>
<dbReference type="GO" id="GO:0048513">
    <property type="term" value="P:animal organ development"/>
    <property type="evidence" value="ECO:0007669"/>
    <property type="project" value="UniProtKB-ARBA"/>
</dbReference>
<keyword evidence="12" id="KW-1185">Reference proteome</keyword>
<dbReference type="AlphaFoldDB" id="A0ABD3QZJ4"/>
<dbReference type="Pfam" id="PF10243">
    <property type="entry name" value="MIP-T3"/>
    <property type="match status" value="2"/>
</dbReference>
<keyword evidence="7" id="KW-0966">Cell projection</keyword>
<evidence type="ECO:0000256" key="9">
    <source>
        <dbReference type="ARBA" id="ARBA00070492"/>
    </source>
</evidence>
<evidence type="ECO:0000256" key="4">
    <source>
        <dbReference type="ARBA" id="ARBA00022794"/>
    </source>
</evidence>
<comment type="similarity">
    <text evidence="8">Belongs to the TRAF3IP1 family.</text>
</comment>
<evidence type="ECO:0000256" key="2">
    <source>
        <dbReference type="ARBA" id="ARBA00004430"/>
    </source>
</evidence>
<keyword evidence="5" id="KW-0175">Coiled coil</keyword>
<protein>
    <recommendedName>
        <fullName evidence="9">TRAF3-interacting protein 1</fullName>
    </recommendedName>
</protein>
<gene>
    <name evidence="11" type="ORF">ACHAWO_003009</name>
</gene>
<accession>A0ABD3QZJ4</accession>
<keyword evidence="4" id="KW-0970">Cilium biogenesis/degradation</keyword>
<dbReference type="InterPro" id="IPR042576">
    <property type="entry name" value="TRAF3IP1_N_sf"/>
</dbReference>
<proteinExistence type="inferred from homology"/>
<evidence type="ECO:0000256" key="1">
    <source>
        <dbReference type="ARBA" id="ARBA00004120"/>
    </source>
</evidence>
<evidence type="ECO:0000256" key="5">
    <source>
        <dbReference type="ARBA" id="ARBA00023054"/>
    </source>
</evidence>
<keyword evidence="6" id="KW-0206">Cytoskeleton</keyword>
<dbReference type="InterPro" id="IPR018799">
    <property type="entry name" value="TRAF3IP1"/>
</dbReference>
<reference evidence="11 12" key="1">
    <citation type="submission" date="2024-10" db="EMBL/GenBank/DDBJ databases">
        <title>Updated reference genomes for cyclostephanoid diatoms.</title>
        <authorList>
            <person name="Roberts W.R."/>
            <person name="Alverson A.J."/>
        </authorList>
    </citation>
    <scope>NUCLEOTIDE SEQUENCE [LARGE SCALE GENOMIC DNA]</scope>
    <source>
        <strain evidence="11 12">AJA010-31</strain>
    </source>
</reference>
<dbReference type="Proteomes" id="UP001530400">
    <property type="component" value="Unassembled WGS sequence"/>
</dbReference>
<dbReference type="GO" id="GO:0070507">
    <property type="term" value="P:regulation of microtubule cytoskeleton organization"/>
    <property type="evidence" value="ECO:0007669"/>
    <property type="project" value="UniProtKB-ARBA"/>
</dbReference>
<dbReference type="PANTHER" id="PTHR31363:SF0">
    <property type="entry name" value="TRAF3-INTERACTING PROTEIN 1"/>
    <property type="match status" value="1"/>
</dbReference>
<evidence type="ECO:0000256" key="6">
    <source>
        <dbReference type="ARBA" id="ARBA00023212"/>
    </source>
</evidence>
<evidence type="ECO:0000256" key="3">
    <source>
        <dbReference type="ARBA" id="ARBA00022490"/>
    </source>
</evidence>
<name>A0ABD3QZJ4_9STRA</name>
<dbReference type="GO" id="GO:0048731">
    <property type="term" value="P:system development"/>
    <property type="evidence" value="ECO:0007669"/>
    <property type="project" value="UniProtKB-ARBA"/>
</dbReference>
<dbReference type="FunFam" id="1.10.418.50:FF:000001">
    <property type="entry name" value="TRAF3-interacting protein 1 isoform X1"/>
    <property type="match status" value="1"/>
</dbReference>
<comment type="caution">
    <text evidence="11">The sequence shown here is derived from an EMBL/GenBank/DDBJ whole genome shotgun (WGS) entry which is preliminary data.</text>
</comment>
<dbReference type="PANTHER" id="PTHR31363">
    <property type="entry name" value="TRAF3-INTERACTING PROTEIN 1"/>
    <property type="match status" value="1"/>
</dbReference>
<dbReference type="EMBL" id="JALLPJ020000002">
    <property type="protein sequence ID" value="KAL3805499.1"/>
    <property type="molecule type" value="Genomic_DNA"/>
</dbReference>
<evidence type="ECO:0000256" key="7">
    <source>
        <dbReference type="ARBA" id="ARBA00023273"/>
    </source>
</evidence>
<sequence length="484" mass="52326">MDDQIEDAINETKAVLQPLFSKPKLSTKLLSKPPFRFIHDIVTATLDSTGFPEGLFENNELQSSSYKDDKSAKLAFLDKLIHLVNAGGGSTLEASSSKIVAGLEPLNTNILLTAFGRLALDGDVDRCALIQHCRDGLGIEEFKQRDCSNLAAAAPPDAAESQEVNIEEFIEPQPTKEDAPSLADQMKACNEDMGQTIQMISHIVSKPKCSEKLLSKPPFRYLHDIFTAIAVESGFDLGQVFSDEEMNSSNITEKQAKLEFLDKLISFLSNVTGTSIDVKPTKIVAGLEPERTRYLLQVYTVVSTSKEVRVVTPANNGSPVAANVPVEMDIDKMHSEDMLQPESVQTNQQLDGAVGGTEISPSVVANGILEPKQIAAPESPPKTEGEADEEVEAQGTVEKLPDFESWLENGGPKVMEGTKSSCSDIQLRINPAISHPTTSLMLPSKLSAADLETLSASVHGITELTTSLGQLMGMIAADMESLRQ</sequence>
<dbReference type="Gene3D" id="1.10.418.50">
    <property type="entry name" value="Microtubule-binding protein MIP-T3"/>
    <property type="match status" value="2"/>
</dbReference>
<keyword evidence="3" id="KW-0963">Cytoplasm</keyword>